<dbReference type="Proteomes" id="UP001169217">
    <property type="component" value="Unassembled WGS sequence"/>
</dbReference>
<organism evidence="2 3">
    <name type="scientific">Colletotrichum limetticola</name>
    <dbReference type="NCBI Taxonomy" id="1209924"/>
    <lineage>
        <taxon>Eukaryota</taxon>
        <taxon>Fungi</taxon>
        <taxon>Dikarya</taxon>
        <taxon>Ascomycota</taxon>
        <taxon>Pezizomycotina</taxon>
        <taxon>Sordariomycetes</taxon>
        <taxon>Hypocreomycetidae</taxon>
        <taxon>Glomerellales</taxon>
        <taxon>Glomerellaceae</taxon>
        <taxon>Colletotrichum</taxon>
        <taxon>Colletotrichum acutatum species complex</taxon>
    </lineage>
</organism>
<keyword evidence="3" id="KW-1185">Reference proteome</keyword>
<dbReference type="EMBL" id="JARUPT010000773">
    <property type="protein sequence ID" value="KAK0368774.1"/>
    <property type="molecule type" value="Genomic_DNA"/>
</dbReference>
<reference evidence="2" key="1">
    <citation type="submission" date="2023-04" db="EMBL/GenBank/DDBJ databases">
        <title>Colletotrichum limetticola genome sequence.</title>
        <authorList>
            <person name="Baroncelli R."/>
        </authorList>
    </citation>
    <scope>NUCLEOTIDE SEQUENCE</scope>
    <source>
        <strain evidence="2">KLA-Anderson</strain>
    </source>
</reference>
<feature type="region of interest" description="Disordered" evidence="1">
    <location>
        <begin position="1"/>
        <end position="35"/>
    </location>
</feature>
<gene>
    <name evidence="2" type="ORF">CLIM01_13863</name>
</gene>
<evidence type="ECO:0000313" key="2">
    <source>
        <dbReference type="EMBL" id="KAK0368774.1"/>
    </source>
</evidence>
<comment type="caution">
    <text evidence="2">The sequence shown here is derived from an EMBL/GenBank/DDBJ whole genome shotgun (WGS) entry which is preliminary data.</text>
</comment>
<sequence length="105" mass="11950">MISEWARQASGPDKRVGHPTATTSHSRLKSSTRKSNSIETIQYPLLQTFLQRFDMFAHYDRCSRRRHIVVDPSQSLADDHCSDVFPPQSELSPLSATEGLPRRLL</sequence>
<evidence type="ECO:0000256" key="1">
    <source>
        <dbReference type="SAM" id="MobiDB-lite"/>
    </source>
</evidence>
<protein>
    <submittedName>
        <fullName evidence="2">Uncharacterized protein</fullName>
    </submittedName>
</protein>
<evidence type="ECO:0000313" key="3">
    <source>
        <dbReference type="Proteomes" id="UP001169217"/>
    </source>
</evidence>
<proteinExistence type="predicted"/>
<name>A0ABQ9PD71_9PEZI</name>
<accession>A0ABQ9PD71</accession>